<dbReference type="GO" id="GO:0016301">
    <property type="term" value="F:kinase activity"/>
    <property type="evidence" value="ECO:0007669"/>
    <property type="project" value="UniProtKB-KW"/>
</dbReference>
<dbReference type="InterPro" id="IPR000700">
    <property type="entry name" value="PAS-assoc_C"/>
</dbReference>
<dbReference type="InterPro" id="IPR036097">
    <property type="entry name" value="HisK_dim/P_sf"/>
</dbReference>
<comment type="caution">
    <text evidence="11">The sequence shown here is derived from an EMBL/GenBank/DDBJ whole genome shotgun (WGS) entry which is preliminary data.</text>
</comment>
<dbReference type="SUPFAM" id="SSF55785">
    <property type="entry name" value="PYP-like sensor domain (PAS domain)"/>
    <property type="match status" value="1"/>
</dbReference>
<feature type="domain" description="Histidine kinase" evidence="8">
    <location>
        <begin position="184"/>
        <end position="401"/>
    </location>
</feature>
<evidence type="ECO:0000256" key="7">
    <source>
        <dbReference type="SAM" id="Coils"/>
    </source>
</evidence>
<keyword evidence="6" id="KW-0472">Membrane</keyword>
<evidence type="ECO:0000313" key="11">
    <source>
        <dbReference type="EMBL" id="MDO7874086.1"/>
    </source>
</evidence>
<evidence type="ECO:0000256" key="2">
    <source>
        <dbReference type="ARBA" id="ARBA00012438"/>
    </source>
</evidence>
<feature type="domain" description="PAS" evidence="9">
    <location>
        <begin position="39"/>
        <end position="70"/>
    </location>
</feature>
<dbReference type="SMART" id="SM00387">
    <property type="entry name" value="HATPase_c"/>
    <property type="match status" value="1"/>
</dbReference>
<dbReference type="Pfam" id="PF02518">
    <property type="entry name" value="HATPase_c"/>
    <property type="match status" value="1"/>
</dbReference>
<proteinExistence type="predicted"/>
<dbReference type="PANTHER" id="PTHR42878:SF15">
    <property type="entry name" value="BACTERIOPHYTOCHROME"/>
    <property type="match status" value="1"/>
</dbReference>
<reference evidence="11" key="1">
    <citation type="submission" date="2023-07" db="EMBL/GenBank/DDBJ databases">
        <authorList>
            <person name="Kim M.K."/>
        </authorList>
    </citation>
    <scope>NUCLEOTIDE SEQUENCE</scope>
    <source>
        <strain evidence="11">ASUV-10-1</strain>
    </source>
</reference>
<dbReference type="InterPro" id="IPR004358">
    <property type="entry name" value="Sig_transdc_His_kin-like_C"/>
</dbReference>
<dbReference type="Gene3D" id="1.10.287.130">
    <property type="match status" value="1"/>
</dbReference>
<evidence type="ECO:0000259" key="9">
    <source>
        <dbReference type="PROSITE" id="PS50112"/>
    </source>
</evidence>
<dbReference type="InterPro" id="IPR001610">
    <property type="entry name" value="PAC"/>
</dbReference>
<feature type="domain" description="PAC" evidence="10">
    <location>
        <begin position="93"/>
        <end position="145"/>
    </location>
</feature>
<evidence type="ECO:0000313" key="12">
    <source>
        <dbReference type="Proteomes" id="UP001176429"/>
    </source>
</evidence>
<dbReference type="InterPro" id="IPR050351">
    <property type="entry name" value="BphY/WalK/GraS-like"/>
</dbReference>
<dbReference type="SUPFAM" id="SSF55874">
    <property type="entry name" value="ATPase domain of HSP90 chaperone/DNA topoisomerase II/histidine kinase"/>
    <property type="match status" value="1"/>
</dbReference>
<dbReference type="EMBL" id="JAUQSY010000003">
    <property type="protein sequence ID" value="MDO7874086.1"/>
    <property type="molecule type" value="Genomic_DNA"/>
</dbReference>
<dbReference type="Gene3D" id="3.30.450.20">
    <property type="entry name" value="PAS domain"/>
    <property type="match status" value="1"/>
</dbReference>
<dbReference type="Proteomes" id="UP001176429">
    <property type="component" value="Unassembled WGS sequence"/>
</dbReference>
<accession>A0ABT9B728</accession>
<dbReference type="InterPro" id="IPR035965">
    <property type="entry name" value="PAS-like_dom_sf"/>
</dbReference>
<dbReference type="InterPro" id="IPR005467">
    <property type="entry name" value="His_kinase_dom"/>
</dbReference>
<dbReference type="PROSITE" id="PS50112">
    <property type="entry name" value="PAS"/>
    <property type="match status" value="1"/>
</dbReference>
<keyword evidence="4" id="KW-0808">Transferase</keyword>
<dbReference type="PROSITE" id="PS50109">
    <property type="entry name" value="HIS_KIN"/>
    <property type="match status" value="1"/>
</dbReference>
<dbReference type="EC" id="2.7.13.3" evidence="2"/>
<feature type="coiled-coil region" evidence="7">
    <location>
        <begin position="136"/>
        <end position="174"/>
    </location>
</feature>
<dbReference type="PROSITE" id="PS50113">
    <property type="entry name" value="PAC"/>
    <property type="match status" value="1"/>
</dbReference>
<name>A0ABT9B728_9BACT</name>
<dbReference type="CDD" id="cd00130">
    <property type="entry name" value="PAS"/>
    <property type="match status" value="1"/>
</dbReference>
<evidence type="ECO:0000256" key="4">
    <source>
        <dbReference type="ARBA" id="ARBA00022679"/>
    </source>
</evidence>
<dbReference type="SUPFAM" id="SSF47384">
    <property type="entry name" value="Homodimeric domain of signal transducing histidine kinase"/>
    <property type="match status" value="1"/>
</dbReference>
<dbReference type="SMART" id="SM00086">
    <property type="entry name" value="PAC"/>
    <property type="match status" value="1"/>
</dbReference>
<evidence type="ECO:0000259" key="8">
    <source>
        <dbReference type="PROSITE" id="PS50109"/>
    </source>
</evidence>
<comment type="catalytic activity">
    <reaction evidence="1">
        <text>ATP + protein L-histidine = ADP + protein N-phospho-L-histidine.</text>
        <dbReference type="EC" id="2.7.13.3"/>
    </reaction>
</comment>
<organism evidence="11 12">
    <name type="scientific">Hymenobacter aranciens</name>
    <dbReference type="NCBI Taxonomy" id="3063996"/>
    <lineage>
        <taxon>Bacteria</taxon>
        <taxon>Pseudomonadati</taxon>
        <taxon>Bacteroidota</taxon>
        <taxon>Cytophagia</taxon>
        <taxon>Cytophagales</taxon>
        <taxon>Hymenobacteraceae</taxon>
        <taxon>Hymenobacter</taxon>
    </lineage>
</organism>
<dbReference type="Gene3D" id="3.30.565.10">
    <property type="entry name" value="Histidine kinase-like ATPase, C-terminal domain"/>
    <property type="match status" value="1"/>
</dbReference>
<keyword evidence="7" id="KW-0175">Coiled coil</keyword>
<dbReference type="PANTHER" id="PTHR42878">
    <property type="entry name" value="TWO-COMPONENT HISTIDINE KINASE"/>
    <property type="match status" value="1"/>
</dbReference>
<keyword evidence="3" id="KW-0597">Phosphoprotein</keyword>
<evidence type="ECO:0000256" key="5">
    <source>
        <dbReference type="ARBA" id="ARBA00022777"/>
    </source>
</evidence>
<evidence type="ECO:0000256" key="6">
    <source>
        <dbReference type="ARBA" id="ARBA00023136"/>
    </source>
</evidence>
<dbReference type="NCBIfam" id="TIGR00229">
    <property type="entry name" value="sensory_box"/>
    <property type="match status" value="1"/>
</dbReference>
<protein>
    <recommendedName>
        <fullName evidence="2">histidine kinase</fullName>
        <ecNumber evidence="2">2.7.13.3</ecNumber>
    </recommendedName>
</protein>
<dbReference type="SMART" id="SM00388">
    <property type="entry name" value="HisKA"/>
    <property type="match status" value="1"/>
</dbReference>
<evidence type="ECO:0000256" key="3">
    <source>
        <dbReference type="ARBA" id="ARBA00022553"/>
    </source>
</evidence>
<keyword evidence="5 11" id="KW-0418">Kinase</keyword>
<dbReference type="Pfam" id="PF13426">
    <property type="entry name" value="PAS_9"/>
    <property type="match status" value="1"/>
</dbReference>
<dbReference type="InterPro" id="IPR003661">
    <property type="entry name" value="HisK_dim/P_dom"/>
</dbReference>
<gene>
    <name evidence="11" type="ORF">Q5H93_05025</name>
</gene>
<keyword evidence="12" id="KW-1185">Reference proteome</keyword>
<dbReference type="InterPro" id="IPR000014">
    <property type="entry name" value="PAS"/>
</dbReference>
<dbReference type="InterPro" id="IPR003594">
    <property type="entry name" value="HATPase_dom"/>
</dbReference>
<dbReference type="InterPro" id="IPR036890">
    <property type="entry name" value="HATPase_C_sf"/>
</dbReference>
<evidence type="ECO:0000256" key="1">
    <source>
        <dbReference type="ARBA" id="ARBA00000085"/>
    </source>
</evidence>
<dbReference type="PRINTS" id="PR00344">
    <property type="entry name" value="BCTRLSENSOR"/>
</dbReference>
<evidence type="ECO:0000259" key="10">
    <source>
        <dbReference type="PROSITE" id="PS50113"/>
    </source>
</evidence>
<sequence>MNAEPEDGAPAGHDLRLTQQNAEELYEQAPCGYCSCLPDGTLVKLNQTLLDWLGYTREELVARQGLQQLLTMGGALHFELHGMPLLLLQGYVRELSYELRRKNGTTQAVLLNATLLRDTDGSPLVARLTMFDITARRQYELELLQAKQLADSQREQLAQANAALLENNKLLTRTNADLDTFIYTASHDLRAPITNIDGLLTLLHRQLPPEVRQATAIAHILGLMKTSVDRFMGTIHQLTDIIRLQKSQAPHAETIDLAALLDDICLDLTPQLRAAAVQLTVEVSQCPEVAFAPKHLRSILYNLVSNSIKYRHPDRPPAVVVRCRRHGTTTILEVEDNGLGMSAAQQGKLFGLFQRLHYHVQGSGVGLYMVKRIVENAGGTITVQSQPNVGATFTVALPAQAVSSEEPALQPLE</sequence>
<dbReference type="RefSeq" id="WP_305005403.1">
    <property type="nucleotide sequence ID" value="NZ_JAUQSY010000003.1"/>
</dbReference>
<dbReference type="CDD" id="cd00082">
    <property type="entry name" value="HisKA"/>
    <property type="match status" value="1"/>
</dbReference>